<dbReference type="Pfam" id="PF03968">
    <property type="entry name" value="LptD_N"/>
    <property type="match status" value="1"/>
</dbReference>
<keyword evidence="2 4" id="KW-0732">Signal</keyword>
<evidence type="ECO:0000256" key="4">
    <source>
        <dbReference type="HAMAP-Rule" id="MF_01914"/>
    </source>
</evidence>
<name>A0ABW0JTL9_9GAMM</name>
<sequence precursor="true">MTSTPRSRRASASAAWLVLGLLALSPAFAKQSDRDQPMQVDAKHFDGFQKPNTVSTLTGSVVIRQGSLKATGAEAKVHFDGESQIDRVVITGNPAHLEQLDDNGNLMQGEAATIDYHAAKDYAVLSGNAVVKQKGRGEARGDTLTYNTQTSQMTGESNGDGMVHMTFQPKARAATTPADKPAAPAPAPASTVAAPAPAQSSATPGTP</sequence>
<comment type="subunit">
    <text evidence="4">Component of the lipopolysaccharide transport and assembly complex.</text>
</comment>
<keyword evidence="3 4" id="KW-0574">Periplasm</keyword>
<dbReference type="NCBIfam" id="TIGR03002">
    <property type="entry name" value="outer_YhbN_LptA"/>
    <property type="match status" value="1"/>
</dbReference>
<accession>A0ABW0JTL9</accession>
<dbReference type="InterPro" id="IPR014340">
    <property type="entry name" value="LptA"/>
</dbReference>
<organism evidence="7 8">
    <name type="scientific">Rhodanobacter ginsenosidimutans</name>
    <dbReference type="NCBI Taxonomy" id="490571"/>
    <lineage>
        <taxon>Bacteria</taxon>
        <taxon>Pseudomonadati</taxon>
        <taxon>Pseudomonadota</taxon>
        <taxon>Gammaproteobacteria</taxon>
        <taxon>Lysobacterales</taxon>
        <taxon>Rhodanobacteraceae</taxon>
        <taxon>Rhodanobacter</taxon>
    </lineage>
</organism>
<keyword evidence="8" id="KW-1185">Reference proteome</keyword>
<comment type="caution">
    <text evidence="7">The sequence shown here is derived from an EMBL/GenBank/DDBJ whole genome shotgun (WGS) entry which is preliminary data.</text>
</comment>
<feature type="chain" id="PRO_5044944208" description="Lipopolysaccharide export system protein LptA" evidence="4">
    <location>
        <begin position="30"/>
        <end position="207"/>
    </location>
</feature>
<dbReference type="RefSeq" id="WP_377338620.1">
    <property type="nucleotide sequence ID" value="NZ_JALBWS010000015.1"/>
</dbReference>
<feature type="signal peptide" evidence="4">
    <location>
        <begin position="1"/>
        <end position="29"/>
    </location>
</feature>
<evidence type="ECO:0000256" key="3">
    <source>
        <dbReference type="ARBA" id="ARBA00022764"/>
    </source>
</evidence>
<evidence type="ECO:0000313" key="8">
    <source>
        <dbReference type="Proteomes" id="UP001596018"/>
    </source>
</evidence>
<protein>
    <recommendedName>
        <fullName evidence="4">Lipopolysaccharide export system protein LptA</fullName>
    </recommendedName>
</protein>
<feature type="compositionally biased region" description="Low complexity" evidence="5">
    <location>
        <begin position="171"/>
        <end position="207"/>
    </location>
</feature>
<comment type="function">
    <text evidence="4">Involved in the assembly of lipopolysaccharide (LPS). Required for the translocation of LPS from the inner membrane to the outer membrane. May form a bridge between the inner membrane and the outer membrane, via interactions with LptC and LptD, thereby facilitating LPS transfer across the periplasm.</text>
</comment>
<reference evidence="8" key="1">
    <citation type="journal article" date="2019" name="Int. J. Syst. Evol. Microbiol.">
        <title>The Global Catalogue of Microorganisms (GCM) 10K type strain sequencing project: providing services to taxonomists for standard genome sequencing and annotation.</title>
        <authorList>
            <consortium name="The Broad Institute Genomics Platform"/>
            <consortium name="The Broad Institute Genome Sequencing Center for Infectious Disease"/>
            <person name="Wu L."/>
            <person name="Ma J."/>
        </authorList>
    </citation>
    <scope>NUCLEOTIDE SEQUENCE [LARGE SCALE GENOMIC DNA]</scope>
    <source>
        <strain evidence="8">KACC 12822</strain>
    </source>
</reference>
<evidence type="ECO:0000259" key="6">
    <source>
        <dbReference type="Pfam" id="PF03968"/>
    </source>
</evidence>
<comment type="subcellular location">
    <subcellularLocation>
        <location evidence="4">Periplasm</location>
    </subcellularLocation>
</comment>
<dbReference type="InterPro" id="IPR052037">
    <property type="entry name" value="LPS_export_LptA"/>
</dbReference>
<feature type="domain" description="Organic solvent tolerance-like N-terminal" evidence="6">
    <location>
        <begin position="39"/>
        <end position="150"/>
    </location>
</feature>
<dbReference type="InterPro" id="IPR005653">
    <property type="entry name" value="OstA-like_N"/>
</dbReference>
<gene>
    <name evidence="4 7" type="primary">lptA</name>
    <name evidence="7" type="ORF">ACFPK0_04250</name>
</gene>
<dbReference type="PANTHER" id="PTHR36504">
    <property type="entry name" value="LIPOPOLYSACCHARIDE EXPORT SYSTEM PROTEIN LPTA"/>
    <property type="match status" value="1"/>
</dbReference>
<comment type="similarity">
    <text evidence="4">Belongs to the LptA family.</text>
</comment>
<dbReference type="HAMAP" id="MF_01914">
    <property type="entry name" value="LPS_assembly_LptA"/>
    <property type="match status" value="1"/>
</dbReference>
<evidence type="ECO:0000313" key="7">
    <source>
        <dbReference type="EMBL" id="MFC5439225.1"/>
    </source>
</evidence>
<dbReference type="Proteomes" id="UP001596018">
    <property type="component" value="Unassembled WGS sequence"/>
</dbReference>
<evidence type="ECO:0000256" key="1">
    <source>
        <dbReference type="ARBA" id="ARBA00022448"/>
    </source>
</evidence>
<evidence type="ECO:0000256" key="2">
    <source>
        <dbReference type="ARBA" id="ARBA00022729"/>
    </source>
</evidence>
<evidence type="ECO:0000256" key="5">
    <source>
        <dbReference type="SAM" id="MobiDB-lite"/>
    </source>
</evidence>
<dbReference type="PANTHER" id="PTHR36504:SF1">
    <property type="entry name" value="LIPOPOLYSACCHARIDE EXPORT SYSTEM PROTEIN LPTA"/>
    <property type="match status" value="1"/>
</dbReference>
<proteinExistence type="inferred from homology"/>
<feature type="region of interest" description="Disordered" evidence="5">
    <location>
        <begin position="169"/>
        <end position="207"/>
    </location>
</feature>
<dbReference type="EMBL" id="JBHSMM010000001">
    <property type="protein sequence ID" value="MFC5439225.1"/>
    <property type="molecule type" value="Genomic_DNA"/>
</dbReference>
<keyword evidence="1 4" id="KW-0813">Transport</keyword>
<dbReference type="Gene3D" id="2.60.450.10">
    <property type="entry name" value="Lipopolysaccharide (LPS) transport protein A like domain"/>
    <property type="match status" value="1"/>
</dbReference>